<name>A0ABR0GTE7_9PEZI</name>
<evidence type="ECO:0000313" key="2">
    <source>
        <dbReference type="Proteomes" id="UP001323405"/>
    </source>
</evidence>
<organism evidence="1 2">
    <name type="scientific">Podospora pseudocomata</name>
    <dbReference type="NCBI Taxonomy" id="2093779"/>
    <lineage>
        <taxon>Eukaryota</taxon>
        <taxon>Fungi</taxon>
        <taxon>Dikarya</taxon>
        <taxon>Ascomycota</taxon>
        <taxon>Pezizomycotina</taxon>
        <taxon>Sordariomycetes</taxon>
        <taxon>Sordariomycetidae</taxon>
        <taxon>Sordariales</taxon>
        <taxon>Podosporaceae</taxon>
        <taxon>Podospora</taxon>
    </lineage>
</organism>
<protein>
    <submittedName>
        <fullName evidence="1">Uncharacterized protein</fullName>
    </submittedName>
</protein>
<evidence type="ECO:0000313" key="1">
    <source>
        <dbReference type="EMBL" id="KAK4658961.1"/>
    </source>
</evidence>
<comment type="caution">
    <text evidence="1">The sequence shown here is derived from an EMBL/GenBank/DDBJ whole genome shotgun (WGS) entry which is preliminary data.</text>
</comment>
<accession>A0ABR0GTE7</accession>
<dbReference type="RefSeq" id="XP_062747933.1">
    <property type="nucleotide sequence ID" value="XM_062885006.1"/>
</dbReference>
<gene>
    <name evidence="1" type="ORF">QC762_106115</name>
</gene>
<reference evidence="1 2" key="1">
    <citation type="journal article" date="2023" name="bioRxiv">
        <title>High-quality genome assemblies of four members of thePodospora anserinaspecies complex.</title>
        <authorList>
            <person name="Ament-Velasquez S.L."/>
            <person name="Vogan A.A."/>
            <person name="Wallerman O."/>
            <person name="Hartmann F."/>
            <person name="Gautier V."/>
            <person name="Silar P."/>
            <person name="Giraud T."/>
            <person name="Johannesson H."/>
        </authorList>
    </citation>
    <scope>NUCLEOTIDE SEQUENCE [LARGE SCALE GENOMIC DNA]</scope>
    <source>
        <strain evidence="1 2">CBS 415.72m</strain>
    </source>
</reference>
<keyword evidence="2" id="KW-1185">Reference proteome</keyword>
<proteinExistence type="predicted"/>
<dbReference type="EMBL" id="JAFFHA010000001">
    <property type="protein sequence ID" value="KAK4658961.1"/>
    <property type="molecule type" value="Genomic_DNA"/>
</dbReference>
<dbReference type="Proteomes" id="UP001323405">
    <property type="component" value="Unassembled WGS sequence"/>
</dbReference>
<dbReference type="Gene3D" id="3.40.50.720">
    <property type="entry name" value="NAD(P)-binding Rossmann-like Domain"/>
    <property type="match status" value="1"/>
</dbReference>
<dbReference type="GeneID" id="87904913"/>
<sequence length="250" mass="27956">MKIIIVNSTGLVGDAIAFQCLASRDIQDVYILSPAAMPHEYSAKARHLAHQDFMSYEPELIEKLAGAQACIWALPPKPCVDERPRPSERRRSISDTWFNCDSLADEVEALTVSDDRFVEVETEAGKRVQVDRCLGGAKAFLDQVIRHLPPASERPFRFALVNWAANSWGEEETEEAMEVLSERLVNANIKISVFRPGMFVPARPEANVNPPVGEAIFASQLADAHKYGRDIEAAVYPWYLWRETGGWLAA</sequence>